<feature type="compositionally biased region" description="Polar residues" evidence="1">
    <location>
        <begin position="78"/>
        <end position="93"/>
    </location>
</feature>
<dbReference type="AlphaFoldDB" id="A0A6G1GP58"/>
<accession>A0A6G1GP58</accession>
<evidence type="ECO:0000313" key="2">
    <source>
        <dbReference type="EMBL" id="KAF1982539.1"/>
    </source>
</evidence>
<evidence type="ECO:0000256" key="1">
    <source>
        <dbReference type="SAM" id="MobiDB-lite"/>
    </source>
</evidence>
<reference evidence="2" key="1">
    <citation type="journal article" date="2020" name="Stud. Mycol.">
        <title>101 Dothideomycetes genomes: a test case for predicting lifestyles and emergence of pathogens.</title>
        <authorList>
            <person name="Haridas S."/>
            <person name="Albert R."/>
            <person name="Binder M."/>
            <person name="Bloem J."/>
            <person name="Labutti K."/>
            <person name="Salamov A."/>
            <person name="Andreopoulos B."/>
            <person name="Baker S."/>
            <person name="Barry K."/>
            <person name="Bills G."/>
            <person name="Bluhm B."/>
            <person name="Cannon C."/>
            <person name="Castanera R."/>
            <person name="Culley D."/>
            <person name="Daum C."/>
            <person name="Ezra D."/>
            <person name="Gonzalez J."/>
            <person name="Henrissat B."/>
            <person name="Kuo A."/>
            <person name="Liang C."/>
            <person name="Lipzen A."/>
            <person name="Lutzoni F."/>
            <person name="Magnuson J."/>
            <person name="Mondo S."/>
            <person name="Nolan M."/>
            <person name="Ohm R."/>
            <person name="Pangilinan J."/>
            <person name="Park H.-J."/>
            <person name="Ramirez L."/>
            <person name="Alfaro M."/>
            <person name="Sun H."/>
            <person name="Tritt A."/>
            <person name="Yoshinaga Y."/>
            <person name="Zwiers L.-H."/>
            <person name="Turgeon B."/>
            <person name="Goodwin S."/>
            <person name="Spatafora J."/>
            <person name="Crous P."/>
            <person name="Grigoriev I."/>
        </authorList>
    </citation>
    <scope>NUCLEOTIDE SEQUENCE</scope>
    <source>
        <strain evidence="2">CBS 113979</strain>
    </source>
</reference>
<protein>
    <submittedName>
        <fullName evidence="2">Uncharacterized protein</fullName>
    </submittedName>
</protein>
<proteinExistence type="predicted"/>
<evidence type="ECO:0000313" key="3">
    <source>
        <dbReference type="Proteomes" id="UP000800041"/>
    </source>
</evidence>
<gene>
    <name evidence="2" type="ORF">K402DRAFT_407548</name>
</gene>
<organism evidence="2 3">
    <name type="scientific">Aulographum hederae CBS 113979</name>
    <dbReference type="NCBI Taxonomy" id="1176131"/>
    <lineage>
        <taxon>Eukaryota</taxon>
        <taxon>Fungi</taxon>
        <taxon>Dikarya</taxon>
        <taxon>Ascomycota</taxon>
        <taxon>Pezizomycotina</taxon>
        <taxon>Dothideomycetes</taxon>
        <taxon>Pleosporomycetidae</taxon>
        <taxon>Aulographales</taxon>
        <taxon>Aulographaceae</taxon>
    </lineage>
</organism>
<name>A0A6G1GP58_9PEZI</name>
<dbReference type="Proteomes" id="UP000800041">
    <property type="component" value="Unassembled WGS sequence"/>
</dbReference>
<feature type="region of interest" description="Disordered" evidence="1">
    <location>
        <begin position="66"/>
        <end position="101"/>
    </location>
</feature>
<keyword evidence="3" id="KW-1185">Reference proteome</keyword>
<sequence>MEDGIKGVGMYVRAHEVGSGGETVAVVESRWWLAWWARWWLLWWEKGSVGSGIKVRPISRSLPRHARAPSLSGRMDQPTVTTRDNRPQSSTPAISFAGPTSEEPLYRPIQQGCSELLQPSCQHGCDRHRRPPVASEPLISAAPAARDRYGPRRCNIFLVRLWPNAS</sequence>
<dbReference type="EMBL" id="ML977183">
    <property type="protein sequence ID" value="KAF1982539.1"/>
    <property type="molecule type" value="Genomic_DNA"/>
</dbReference>